<comment type="subcellular location">
    <subcellularLocation>
        <location evidence="1 5">Nucleus</location>
        <location evidence="1 5">Nucleolus</location>
    </subcellularLocation>
</comment>
<dbReference type="InterPro" id="IPR006073">
    <property type="entry name" value="GTP-bd"/>
</dbReference>
<evidence type="ECO:0000256" key="3">
    <source>
        <dbReference type="ARBA" id="ARBA00023134"/>
    </source>
</evidence>
<feature type="region of interest" description="Disordered" evidence="6">
    <location>
        <begin position="505"/>
        <end position="680"/>
    </location>
</feature>
<feature type="compositionally biased region" description="Acidic residues" evidence="6">
    <location>
        <begin position="531"/>
        <end position="551"/>
    </location>
</feature>
<feature type="compositionally biased region" description="Basic and acidic residues" evidence="6">
    <location>
        <begin position="1"/>
        <end position="10"/>
    </location>
</feature>
<dbReference type="Gene3D" id="1.10.1580.10">
    <property type="match status" value="1"/>
</dbReference>
<feature type="region of interest" description="Disordered" evidence="6">
    <location>
        <begin position="1"/>
        <end position="43"/>
    </location>
</feature>
<feature type="compositionally biased region" description="Acidic residues" evidence="6">
    <location>
        <begin position="574"/>
        <end position="618"/>
    </location>
</feature>
<dbReference type="SUPFAM" id="SSF52540">
    <property type="entry name" value="P-loop containing nucleoside triphosphate hydrolases"/>
    <property type="match status" value="1"/>
</dbReference>
<name>A0A7S1IBK3_9EUGL</name>
<feature type="domain" description="CP-type G" evidence="7">
    <location>
        <begin position="210"/>
        <end position="373"/>
    </location>
</feature>
<keyword evidence="2 5" id="KW-0547">Nucleotide-binding</keyword>
<dbReference type="PANTHER" id="PTHR11089">
    <property type="entry name" value="GTP-BINDING PROTEIN-RELATED"/>
    <property type="match status" value="1"/>
</dbReference>
<accession>A0A7S1IBK3</accession>
<organism evidence="8">
    <name type="scientific">Eutreptiella gymnastica</name>
    <dbReference type="NCBI Taxonomy" id="73025"/>
    <lineage>
        <taxon>Eukaryota</taxon>
        <taxon>Discoba</taxon>
        <taxon>Euglenozoa</taxon>
        <taxon>Euglenida</taxon>
        <taxon>Spirocuta</taxon>
        <taxon>Euglenophyceae</taxon>
        <taxon>Eutreptiales</taxon>
        <taxon>Eutreptiaceae</taxon>
        <taxon>Eutreptiella</taxon>
    </lineage>
</organism>
<feature type="compositionally biased region" description="Basic and acidic residues" evidence="6">
    <location>
        <begin position="505"/>
        <end position="522"/>
    </location>
</feature>
<feature type="compositionally biased region" description="Basic and acidic residues" evidence="6">
    <location>
        <begin position="23"/>
        <end position="38"/>
    </location>
</feature>
<dbReference type="InterPro" id="IPR024929">
    <property type="entry name" value="GNL2_CP_dom"/>
</dbReference>
<keyword evidence="4 5" id="KW-0539">Nucleus</keyword>
<dbReference type="InterPro" id="IPR012971">
    <property type="entry name" value="NOG2_N_dom"/>
</dbReference>
<reference evidence="8" key="1">
    <citation type="submission" date="2021-01" db="EMBL/GenBank/DDBJ databases">
        <authorList>
            <person name="Corre E."/>
            <person name="Pelletier E."/>
            <person name="Niang G."/>
            <person name="Scheremetjew M."/>
            <person name="Finn R."/>
            <person name="Kale V."/>
            <person name="Holt S."/>
            <person name="Cochrane G."/>
            <person name="Meng A."/>
            <person name="Brown T."/>
            <person name="Cohen L."/>
        </authorList>
    </citation>
    <scope>NUCLEOTIDE SEQUENCE</scope>
    <source>
        <strain evidence="8">NIES-381</strain>
    </source>
</reference>
<dbReference type="InterPro" id="IPR027417">
    <property type="entry name" value="P-loop_NTPase"/>
</dbReference>
<evidence type="ECO:0000259" key="7">
    <source>
        <dbReference type="PROSITE" id="PS51721"/>
    </source>
</evidence>
<dbReference type="GO" id="GO:0005525">
    <property type="term" value="F:GTP binding"/>
    <property type="evidence" value="ECO:0007669"/>
    <property type="project" value="UniProtKB-KW"/>
</dbReference>
<dbReference type="Pfam" id="PF08153">
    <property type="entry name" value="NGP1NT"/>
    <property type="match status" value="1"/>
</dbReference>
<protein>
    <recommendedName>
        <fullName evidence="5">Nucleolar GTP-binding protein 2</fullName>
    </recommendedName>
</protein>
<dbReference type="CDD" id="cd01858">
    <property type="entry name" value="NGP_1"/>
    <property type="match status" value="1"/>
</dbReference>
<comment type="function">
    <text evidence="5">GTPase that associates with pre-60S ribosomal subunits in the nucleolus and is required for their nuclear export and maturation.</text>
</comment>
<evidence type="ECO:0000256" key="1">
    <source>
        <dbReference type="ARBA" id="ARBA00004604"/>
    </source>
</evidence>
<evidence type="ECO:0000256" key="6">
    <source>
        <dbReference type="SAM" id="MobiDB-lite"/>
    </source>
</evidence>
<dbReference type="EMBL" id="HBGA01050127">
    <property type="protein sequence ID" value="CAD9007304.1"/>
    <property type="molecule type" value="Transcribed_RNA"/>
</dbReference>
<dbReference type="InterPro" id="IPR023179">
    <property type="entry name" value="GTP-bd_ortho_bundle_sf"/>
</dbReference>
<dbReference type="FunFam" id="3.40.50.300:FF:000559">
    <property type="entry name" value="Nuclear/nucleolar GTPase 2"/>
    <property type="match status" value="1"/>
</dbReference>
<dbReference type="PANTHER" id="PTHR11089:SF9">
    <property type="entry name" value="NUCLEOLAR GTP-BINDING PROTEIN 2"/>
    <property type="match status" value="1"/>
</dbReference>
<dbReference type="Gene3D" id="3.40.50.300">
    <property type="entry name" value="P-loop containing nucleotide triphosphate hydrolases"/>
    <property type="match status" value="1"/>
</dbReference>
<evidence type="ECO:0000256" key="4">
    <source>
        <dbReference type="ARBA" id="ARBA00023242"/>
    </source>
</evidence>
<evidence type="ECO:0000256" key="2">
    <source>
        <dbReference type="ARBA" id="ARBA00022741"/>
    </source>
</evidence>
<proteinExistence type="inferred from homology"/>
<dbReference type="InterPro" id="IPR030378">
    <property type="entry name" value="G_CP_dom"/>
</dbReference>
<dbReference type="PROSITE" id="PS51721">
    <property type="entry name" value="G_CP"/>
    <property type="match status" value="1"/>
</dbReference>
<sequence length="680" mass="77430">MPKVKVDKKLGPPTKTGSQRKAAQKDRPDLRSQRDVRRLNMYKSKIKRDDKGNIISGSVLDPNDKIDPGKMARIAPDRRWFGNTRVIGQKVLEKFREELQAKYHDPYSVVLKQAKLPLTLLEIKDHDETSIKNQLDFQGTFGAKKTRKKPKLSVFDMQTMSETVREREAKYLQNAHKDRQTEQAKFERAMAPPDKLDLDVFKKGQSARIWGELYKVIDSSDVIVQVLDARDPMGTRSKALETYIQKEKKFKHLIFVLNKCDLIPTWATSRWVALLSREYPTIAFHASITNPFGKGNLINLIRQFSKLHKHTNNDLLSVGMVGYPNVGKSSVINTLRAKKVCSVAPIPGETKIWQYIKLSKNVLLIDCPGVIHQSDDPNDKHQAVLKGVVRVERLATDEKEDYVETVLQMVDKSKIADTYGIADWYDHLDFLDQLAIKRGRLLRGGVPDRDAVSRTVLYDWQRAKIPWFTTPPFESEADEAVHRKLPKKHHLQIITDCQDQSMTEYEEKKQAEAKAKELLEGGKRRKRRTDEDDPDCDDVAEEILFGDEEAAEERPAKKAKAGGQKAVVPAPPVNEDEDEVEDDMGEDEEDVEDDEEEGEEEEDEDEDEEDEDEEEAEEVVPQKAPRTRPVIVSQKRSKVEQAPPKKAKEQPKPSTPAKGVATKAGAKKAKKESIGWDDLM</sequence>
<dbReference type="AlphaFoldDB" id="A0A7S1IBK3"/>
<comment type="similarity">
    <text evidence="5">Belongs to the TRAFAC class YlqF/YawG GTPase family. NOG2 subfamily.</text>
</comment>
<dbReference type="PRINTS" id="PR00326">
    <property type="entry name" value="GTP1OBG"/>
</dbReference>
<dbReference type="InterPro" id="IPR050755">
    <property type="entry name" value="TRAFAC_YlqF/YawG_RiboMat"/>
</dbReference>
<evidence type="ECO:0000313" key="8">
    <source>
        <dbReference type="EMBL" id="CAD9007304.1"/>
    </source>
</evidence>
<gene>
    <name evidence="8" type="ORF">EGYM00392_LOCUS18397</name>
</gene>
<dbReference type="Pfam" id="PF01926">
    <property type="entry name" value="MMR_HSR1"/>
    <property type="match status" value="1"/>
</dbReference>
<keyword evidence="3 5" id="KW-0342">GTP-binding</keyword>
<dbReference type="GO" id="GO:0005730">
    <property type="term" value="C:nucleolus"/>
    <property type="evidence" value="ECO:0007669"/>
    <property type="project" value="UniProtKB-SubCell"/>
</dbReference>
<evidence type="ECO:0000256" key="5">
    <source>
        <dbReference type="RuleBase" id="RU364023"/>
    </source>
</evidence>